<organism evidence="1">
    <name type="scientific">human gut metagenome</name>
    <dbReference type="NCBI Taxonomy" id="408170"/>
    <lineage>
        <taxon>unclassified sequences</taxon>
        <taxon>metagenomes</taxon>
        <taxon>organismal metagenomes</taxon>
    </lineage>
</organism>
<proteinExistence type="predicted"/>
<name>K1TQN5_9ZZZZ</name>
<reference evidence="1" key="1">
    <citation type="journal article" date="2013" name="Environ. Microbiol.">
        <title>Microbiota from the distal guts of lean and obese adolescents exhibit partial functional redundancy besides clear differences in community structure.</title>
        <authorList>
            <person name="Ferrer M."/>
            <person name="Ruiz A."/>
            <person name="Lanza F."/>
            <person name="Haange S.B."/>
            <person name="Oberbach A."/>
            <person name="Till H."/>
            <person name="Bargiela R."/>
            <person name="Campoy C."/>
            <person name="Segura M.T."/>
            <person name="Richter M."/>
            <person name="von Bergen M."/>
            <person name="Seifert J."/>
            <person name="Suarez A."/>
        </authorList>
    </citation>
    <scope>NUCLEOTIDE SEQUENCE</scope>
</reference>
<accession>K1TQN5</accession>
<sequence>MLGWLCVLQSLAAYTPGIRAGAILLGLPPLDQARMLAVSRTKPLHDAVAQMADDLYGGYAPATPFLNNQEVYRQSELTLGVQRVH</sequence>
<gene>
    <name evidence="1" type="ORF">OBE_08389</name>
</gene>
<dbReference type="AlphaFoldDB" id="K1TQN5"/>
<protein>
    <submittedName>
        <fullName evidence="1">Uncharacterized protein</fullName>
    </submittedName>
</protein>
<evidence type="ECO:0000313" key="1">
    <source>
        <dbReference type="EMBL" id="EKC61611.1"/>
    </source>
</evidence>
<dbReference type="EMBL" id="AJWZ01005790">
    <property type="protein sequence ID" value="EKC61611.1"/>
    <property type="molecule type" value="Genomic_DNA"/>
</dbReference>
<comment type="caution">
    <text evidence="1">The sequence shown here is derived from an EMBL/GenBank/DDBJ whole genome shotgun (WGS) entry which is preliminary data.</text>
</comment>